<protein>
    <submittedName>
        <fullName evidence="1">Uncharacterized protein</fullName>
    </submittedName>
</protein>
<dbReference type="RefSeq" id="YP_009168457.1">
    <property type="nucleotide sequence ID" value="NC_027988.2"/>
</dbReference>
<dbReference type="KEGG" id="vg:26040401"/>
<sequence length="66" mass="7366">MSTVQIKLKNDKGLVITALKEGNCVSIHNDTLGEFLSDVVHASELTAQAHFNFWLLHLGDKGFKRE</sequence>
<dbReference type="EMBL" id="KP774835">
    <property type="protein sequence ID" value="AJT60778.1"/>
    <property type="molecule type" value="Genomic_DNA"/>
</dbReference>
<evidence type="ECO:0000313" key="1">
    <source>
        <dbReference type="EMBL" id="AJT60778.1"/>
    </source>
</evidence>
<evidence type="ECO:0000313" key="2">
    <source>
        <dbReference type="Proteomes" id="UP000202282"/>
    </source>
</evidence>
<dbReference type="Proteomes" id="UP000202282">
    <property type="component" value="Segment"/>
</dbReference>
<proteinExistence type="predicted"/>
<keyword evidence="2" id="KW-1185">Reference proteome</keyword>
<reference evidence="1 2" key="1">
    <citation type="journal article" date="2015" name="Genome Announc.">
        <title>Complete Genome Sequence of Citrobacter Phage CVT22 Isolated from the Gut of the Formosan Subterranean Termite, Coptotermes formosanus Shiraki.</title>
        <authorList>
            <person name="Tikhe C.V."/>
            <person name="Martin T.M."/>
            <person name="Gissendanner C.R."/>
            <person name="Husseneder C."/>
        </authorList>
    </citation>
    <scope>NUCLEOTIDE SEQUENCE [LARGE SCALE GENOMIC DNA]</scope>
</reference>
<accession>A0A0R6C6X7</accession>
<name>A0A0R6C6X7_9CAUD</name>
<organism evidence="1 2">
    <name type="scientific">Citrobacter phage CVT22</name>
    <dbReference type="NCBI Taxonomy" id="1622234"/>
    <lineage>
        <taxon>Viruses</taxon>
        <taxon>Duplodnaviria</taxon>
        <taxon>Heunggongvirae</taxon>
        <taxon>Uroviricota</taxon>
        <taxon>Caudoviricetes</taxon>
        <taxon>Zobellviridae</taxon>
        <taxon>Citrovirus</taxon>
        <taxon>Citrovirus coptotermitis</taxon>
    </lineage>
</organism>
<dbReference type="GeneID" id="26040401"/>